<dbReference type="Pfam" id="PF07714">
    <property type="entry name" value="PK_Tyr_Ser-Thr"/>
    <property type="match status" value="1"/>
</dbReference>
<keyword evidence="5" id="KW-0433">Leucine-rich repeat</keyword>
<comment type="catalytic activity">
    <reaction evidence="17">
        <text>L-seryl-[protein] + ATP = O-phospho-L-seryl-[protein] + ADP + H(+)</text>
        <dbReference type="Rhea" id="RHEA:17989"/>
        <dbReference type="Rhea" id="RHEA-COMP:9863"/>
        <dbReference type="Rhea" id="RHEA-COMP:11604"/>
        <dbReference type="ChEBI" id="CHEBI:15378"/>
        <dbReference type="ChEBI" id="CHEBI:29999"/>
        <dbReference type="ChEBI" id="CHEBI:30616"/>
        <dbReference type="ChEBI" id="CHEBI:83421"/>
        <dbReference type="ChEBI" id="CHEBI:456216"/>
        <dbReference type="EC" id="2.7.11.1"/>
    </reaction>
</comment>
<comment type="subcellular location">
    <subcellularLocation>
        <location evidence="1">Membrane</location>
        <topology evidence="1">Single-pass membrane protein</topology>
    </subcellularLocation>
</comment>
<dbReference type="Gene3D" id="3.80.10.10">
    <property type="entry name" value="Ribonuclease Inhibitor"/>
    <property type="match status" value="1"/>
</dbReference>
<evidence type="ECO:0000256" key="12">
    <source>
        <dbReference type="ARBA" id="ARBA00022840"/>
    </source>
</evidence>
<dbReference type="Gene3D" id="3.30.200.20">
    <property type="entry name" value="Phosphorylase Kinase, domain 1"/>
    <property type="match status" value="1"/>
</dbReference>
<dbReference type="EC" id="2.7.11.1" evidence="2"/>
<dbReference type="InterPro" id="IPR001611">
    <property type="entry name" value="Leu-rich_rpt"/>
</dbReference>
<evidence type="ECO:0000313" key="22">
    <source>
        <dbReference type="EMBL" id="KAG9456525.1"/>
    </source>
</evidence>
<evidence type="ECO:0000256" key="20">
    <source>
        <dbReference type="SAM" id="SignalP"/>
    </source>
</evidence>
<evidence type="ECO:0000256" key="11">
    <source>
        <dbReference type="ARBA" id="ARBA00022777"/>
    </source>
</evidence>
<feature type="chain" id="PRO_5043697953" description="non-specific serine/threonine protein kinase" evidence="20">
    <location>
        <begin position="18"/>
        <end position="922"/>
    </location>
</feature>
<keyword evidence="11" id="KW-0418">Kinase</keyword>
<keyword evidence="13 19" id="KW-1133">Transmembrane helix</keyword>
<keyword evidence="9" id="KW-0677">Repeat</keyword>
<evidence type="ECO:0000256" key="1">
    <source>
        <dbReference type="ARBA" id="ARBA00004167"/>
    </source>
</evidence>
<dbReference type="InterPro" id="IPR008271">
    <property type="entry name" value="Ser/Thr_kinase_AS"/>
</dbReference>
<proteinExistence type="predicted"/>
<feature type="signal peptide" evidence="20">
    <location>
        <begin position="1"/>
        <end position="17"/>
    </location>
</feature>
<evidence type="ECO:0000256" key="18">
    <source>
        <dbReference type="PROSITE-ProRule" id="PRU10141"/>
    </source>
</evidence>
<evidence type="ECO:0000256" key="13">
    <source>
        <dbReference type="ARBA" id="ARBA00022989"/>
    </source>
</evidence>
<evidence type="ECO:0000256" key="3">
    <source>
        <dbReference type="ARBA" id="ARBA00022527"/>
    </source>
</evidence>
<dbReference type="PANTHER" id="PTHR45631:SF202">
    <property type="entry name" value="SENESCENCE-INDUCED RECEPTOR-LIKE SERINE_THREONINE-PROTEIN KINASE"/>
    <property type="match status" value="1"/>
</dbReference>
<keyword evidence="10 18" id="KW-0547">Nucleotide-binding</keyword>
<protein>
    <recommendedName>
        <fullName evidence="2">non-specific serine/threonine protein kinase</fullName>
        <ecNumber evidence="2">2.7.11.1</ecNumber>
    </recommendedName>
</protein>
<evidence type="ECO:0000256" key="2">
    <source>
        <dbReference type="ARBA" id="ARBA00012513"/>
    </source>
</evidence>
<dbReference type="SMART" id="SM00220">
    <property type="entry name" value="S_TKc"/>
    <property type="match status" value="1"/>
</dbReference>
<accession>A0AAV7F5Q7</accession>
<evidence type="ECO:0000256" key="16">
    <source>
        <dbReference type="ARBA" id="ARBA00047899"/>
    </source>
</evidence>
<evidence type="ECO:0000256" key="10">
    <source>
        <dbReference type="ARBA" id="ARBA00022741"/>
    </source>
</evidence>
<dbReference type="GO" id="GO:0016020">
    <property type="term" value="C:membrane"/>
    <property type="evidence" value="ECO:0007669"/>
    <property type="project" value="UniProtKB-SubCell"/>
</dbReference>
<dbReference type="PROSITE" id="PS50011">
    <property type="entry name" value="PROTEIN_KINASE_DOM"/>
    <property type="match status" value="1"/>
</dbReference>
<keyword evidence="3" id="KW-0723">Serine/threonine-protein kinase</keyword>
<evidence type="ECO:0000256" key="17">
    <source>
        <dbReference type="ARBA" id="ARBA00048679"/>
    </source>
</evidence>
<dbReference type="Pfam" id="PF12819">
    <property type="entry name" value="Malectin_like"/>
    <property type="match status" value="1"/>
</dbReference>
<keyword evidence="4" id="KW-0597">Phosphoprotein</keyword>
<dbReference type="GO" id="GO:0004674">
    <property type="term" value="F:protein serine/threonine kinase activity"/>
    <property type="evidence" value="ECO:0007669"/>
    <property type="project" value="UniProtKB-KW"/>
</dbReference>
<feature type="transmembrane region" description="Helical" evidence="19">
    <location>
        <begin position="543"/>
        <end position="571"/>
    </location>
</feature>
<dbReference type="Gene3D" id="1.10.510.10">
    <property type="entry name" value="Transferase(Phosphotransferase) domain 1"/>
    <property type="match status" value="1"/>
</dbReference>
<comment type="caution">
    <text evidence="22">The sequence shown here is derived from an EMBL/GenBank/DDBJ whole genome shotgun (WGS) entry which is preliminary data.</text>
</comment>
<feature type="binding site" evidence="18">
    <location>
        <position position="643"/>
    </location>
    <ligand>
        <name>ATP</name>
        <dbReference type="ChEBI" id="CHEBI:30616"/>
    </ligand>
</feature>
<dbReference type="InterPro" id="IPR011009">
    <property type="entry name" value="Kinase-like_dom_sf"/>
</dbReference>
<dbReference type="InterPro" id="IPR032675">
    <property type="entry name" value="LRR_dom_sf"/>
</dbReference>
<dbReference type="InterPro" id="IPR001245">
    <property type="entry name" value="Ser-Thr/Tyr_kinase_cat_dom"/>
</dbReference>
<evidence type="ECO:0000256" key="8">
    <source>
        <dbReference type="ARBA" id="ARBA00022729"/>
    </source>
</evidence>
<evidence type="ECO:0000313" key="23">
    <source>
        <dbReference type="Proteomes" id="UP000825729"/>
    </source>
</evidence>
<keyword evidence="6" id="KW-0808">Transferase</keyword>
<dbReference type="EMBL" id="JAINDJ010000002">
    <property type="protein sequence ID" value="KAG9456525.1"/>
    <property type="molecule type" value="Genomic_DNA"/>
</dbReference>
<sequence>MAMTELLFFLFTHAVLAQAQPGFISIDCGIPEGSNYTDDETGIFYTSDAGFVQSGENKEYPSSNLVASSLKREYRTVRSFPEGERNCYTVRPVQKGSRYFMRASFAYVHQTEQTKLQGAPEFDLYVGINLWTTVSLRNASDPWWTEILVVAPRDFVPVCLVNTGKGAPFISALEARLVKDSMYTQASTNQSLRALRLLDAGSTSGKIIRYPDDKYDRLWVPYTDPSWASITTSLTVTSDVYLGFEPPSAVMQTAATPPDANASVLYYNWSANDPNTEFHVFRHFADFTKPNGNATLREIDFCNNGHSCFADPAEYLVASTVFTINPMTGVRNNSVSFSKTEKSVLPPILNALEIYVVLSLNQTATDEQDVDAMMSVKDVFGLRKNWMGDPCVPNKYLWDGVTCSYDEENPPRIISLNLSSSGLTGQIDNSFGNLNLILSLDLSKNNLRGPIPLFFSKLTSLAHLDLSENNLTGTVPGFLATLTFLTYLNISQNQFSGSVPMSLVDKSRTGSLTLSVDPNLCNSPSCNSTDPCALKPCKKRRSIAIPVVVAVVVTAVAVTAVTMGIAGFIWFKCRKSKAAARPNINSLSTVNREGGPFFNFETRRFSFDEIVSMTNDFERMLGRGAFGNVYYGQMKNGNEVAVKMLTQNVQASTEFQTEVKLLMTLYHRHLVPFVGYCADGEYRALILEYMARGNLENLLSVQDHEKEILSWDQRVHIALDVAQGLEYLHVFCKPPIIHRDVKAANILLNENLEAKLADFGICKVFTDDHYTHVTTQVRGTHGYLDPEYFNSNNLNEKTDVYGYGVVLLELITGRPAITQITQDDDFDIYKISLVEWVSPFVSAGDIRSIVDPKLQSDYNVGSAWRVLDLAISCTQPKSVGRPSISSVVVQLKECLEVNDYRTDGRTDEFETRSYSSFVCSPR</sequence>
<keyword evidence="8 20" id="KW-0732">Signal</keyword>
<dbReference type="SUPFAM" id="SSF52058">
    <property type="entry name" value="L domain-like"/>
    <property type="match status" value="1"/>
</dbReference>
<dbReference type="PANTHER" id="PTHR45631">
    <property type="entry name" value="OS07G0107800 PROTEIN-RELATED"/>
    <property type="match status" value="1"/>
</dbReference>
<evidence type="ECO:0000256" key="14">
    <source>
        <dbReference type="ARBA" id="ARBA00023136"/>
    </source>
</evidence>
<dbReference type="FunFam" id="3.80.10.10:FF:000129">
    <property type="entry name" value="Leucine-rich repeat receptor-like kinase"/>
    <property type="match status" value="1"/>
</dbReference>
<dbReference type="CDD" id="cd14066">
    <property type="entry name" value="STKc_IRAK"/>
    <property type="match status" value="1"/>
</dbReference>
<evidence type="ECO:0000256" key="19">
    <source>
        <dbReference type="SAM" id="Phobius"/>
    </source>
</evidence>
<evidence type="ECO:0000256" key="5">
    <source>
        <dbReference type="ARBA" id="ARBA00022614"/>
    </source>
</evidence>
<organism evidence="22 23">
    <name type="scientific">Aristolochia fimbriata</name>
    <name type="common">White veined hardy Dutchman's pipe vine</name>
    <dbReference type="NCBI Taxonomy" id="158543"/>
    <lineage>
        <taxon>Eukaryota</taxon>
        <taxon>Viridiplantae</taxon>
        <taxon>Streptophyta</taxon>
        <taxon>Embryophyta</taxon>
        <taxon>Tracheophyta</taxon>
        <taxon>Spermatophyta</taxon>
        <taxon>Magnoliopsida</taxon>
        <taxon>Magnoliidae</taxon>
        <taxon>Piperales</taxon>
        <taxon>Aristolochiaceae</taxon>
        <taxon>Aristolochia</taxon>
    </lineage>
</organism>
<dbReference type="PROSITE" id="PS00107">
    <property type="entry name" value="PROTEIN_KINASE_ATP"/>
    <property type="match status" value="1"/>
</dbReference>
<evidence type="ECO:0000256" key="9">
    <source>
        <dbReference type="ARBA" id="ARBA00022737"/>
    </source>
</evidence>
<keyword evidence="15" id="KW-0675">Receptor</keyword>
<reference evidence="22 23" key="1">
    <citation type="submission" date="2021-07" db="EMBL/GenBank/DDBJ databases">
        <title>The Aristolochia fimbriata genome: insights into angiosperm evolution, floral development and chemical biosynthesis.</title>
        <authorList>
            <person name="Jiao Y."/>
        </authorList>
    </citation>
    <scope>NUCLEOTIDE SEQUENCE [LARGE SCALE GENOMIC DNA]</scope>
    <source>
        <strain evidence="22">IBCAS-2021</strain>
        <tissue evidence="22">Leaf</tissue>
    </source>
</reference>
<dbReference type="GO" id="GO:0005524">
    <property type="term" value="F:ATP binding"/>
    <property type="evidence" value="ECO:0007669"/>
    <property type="project" value="UniProtKB-UniRule"/>
</dbReference>
<dbReference type="InterPro" id="IPR024788">
    <property type="entry name" value="Malectin-like_Carb-bd_dom"/>
</dbReference>
<dbReference type="Proteomes" id="UP000825729">
    <property type="component" value="Unassembled WGS sequence"/>
</dbReference>
<name>A0AAV7F5Q7_ARIFI</name>
<evidence type="ECO:0000256" key="6">
    <source>
        <dbReference type="ARBA" id="ARBA00022679"/>
    </source>
</evidence>
<feature type="domain" description="Protein kinase" evidence="21">
    <location>
        <begin position="615"/>
        <end position="895"/>
    </location>
</feature>
<dbReference type="PROSITE" id="PS00108">
    <property type="entry name" value="PROTEIN_KINASE_ST"/>
    <property type="match status" value="1"/>
</dbReference>
<evidence type="ECO:0000259" key="21">
    <source>
        <dbReference type="PROSITE" id="PS50011"/>
    </source>
</evidence>
<evidence type="ECO:0000256" key="15">
    <source>
        <dbReference type="ARBA" id="ARBA00023170"/>
    </source>
</evidence>
<evidence type="ECO:0000256" key="4">
    <source>
        <dbReference type="ARBA" id="ARBA00022553"/>
    </source>
</evidence>
<dbReference type="Pfam" id="PF00560">
    <property type="entry name" value="LRR_1"/>
    <property type="match status" value="3"/>
</dbReference>
<dbReference type="InterPro" id="IPR017441">
    <property type="entry name" value="Protein_kinase_ATP_BS"/>
</dbReference>
<dbReference type="AlphaFoldDB" id="A0AAV7F5Q7"/>
<dbReference type="InterPro" id="IPR000719">
    <property type="entry name" value="Prot_kinase_dom"/>
</dbReference>
<keyword evidence="14 19" id="KW-0472">Membrane</keyword>
<evidence type="ECO:0000256" key="7">
    <source>
        <dbReference type="ARBA" id="ARBA00022692"/>
    </source>
</evidence>
<keyword evidence="7 19" id="KW-0812">Transmembrane</keyword>
<comment type="catalytic activity">
    <reaction evidence="16">
        <text>L-threonyl-[protein] + ATP = O-phospho-L-threonyl-[protein] + ADP + H(+)</text>
        <dbReference type="Rhea" id="RHEA:46608"/>
        <dbReference type="Rhea" id="RHEA-COMP:11060"/>
        <dbReference type="Rhea" id="RHEA-COMP:11605"/>
        <dbReference type="ChEBI" id="CHEBI:15378"/>
        <dbReference type="ChEBI" id="CHEBI:30013"/>
        <dbReference type="ChEBI" id="CHEBI:30616"/>
        <dbReference type="ChEBI" id="CHEBI:61977"/>
        <dbReference type="ChEBI" id="CHEBI:456216"/>
        <dbReference type="EC" id="2.7.11.1"/>
    </reaction>
</comment>
<dbReference type="SUPFAM" id="SSF56112">
    <property type="entry name" value="Protein kinase-like (PK-like)"/>
    <property type="match status" value="1"/>
</dbReference>
<dbReference type="FunFam" id="1.10.510.10:FF:000146">
    <property type="entry name" value="LRR receptor-like serine/threonine-protein kinase IOS1"/>
    <property type="match status" value="1"/>
</dbReference>
<keyword evidence="23" id="KW-1185">Reference proteome</keyword>
<gene>
    <name evidence="22" type="ORF">H6P81_001033</name>
</gene>
<keyword evidence="12 18" id="KW-0067">ATP-binding</keyword>